<evidence type="ECO:0000313" key="4">
    <source>
        <dbReference type="Proteomes" id="UP000494214"/>
    </source>
</evidence>
<name>A0A6S7AH88_9BURK</name>
<dbReference type="PANTHER" id="PTHR31302">
    <property type="entry name" value="TRANSMEMBRANE PROTEIN WITH METALLOPHOSPHOESTERASE DOMAIN-RELATED"/>
    <property type="match status" value="1"/>
</dbReference>
<dbReference type="Pfam" id="PF00149">
    <property type="entry name" value="Metallophos"/>
    <property type="match status" value="1"/>
</dbReference>
<feature type="domain" description="Calcineurin-like phosphoesterase" evidence="2">
    <location>
        <begin position="147"/>
        <end position="314"/>
    </location>
</feature>
<feature type="transmembrane region" description="Helical" evidence="1">
    <location>
        <begin position="104"/>
        <end position="125"/>
    </location>
</feature>
<evidence type="ECO:0000313" key="3">
    <source>
        <dbReference type="EMBL" id="CAB3730149.1"/>
    </source>
</evidence>
<dbReference type="SUPFAM" id="SSF56300">
    <property type="entry name" value="Metallo-dependent phosphatases"/>
    <property type="match status" value="1"/>
</dbReference>
<keyword evidence="1" id="KW-1133">Transmembrane helix</keyword>
<feature type="transmembrane region" description="Helical" evidence="1">
    <location>
        <begin position="30"/>
        <end position="49"/>
    </location>
</feature>
<protein>
    <recommendedName>
        <fullName evidence="2">Calcineurin-like phosphoesterase domain-containing protein</fullName>
    </recommendedName>
</protein>
<feature type="transmembrane region" description="Helical" evidence="1">
    <location>
        <begin position="61"/>
        <end position="92"/>
    </location>
</feature>
<dbReference type="Gene3D" id="3.60.21.10">
    <property type="match status" value="1"/>
</dbReference>
<dbReference type="GO" id="GO:0016787">
    <property type="term" value="F:hydrolase activity"/>
    <property type="evidence" value="ECO:0007669"/>
    <property type="project" value="InterPro"/>
</dbReference>
<evidence type="ECO:0000259" key="2">
    <source>
        <dbReference type="Pfam" id="PF00149"/>
    </source>
</evidence>
<dbReference type="InterPro" id="IPR004843">
    <property type="entry name" value="Calcineurin-like_PHP"/>
</dbReference>
<dbReference type="CDD" id="cd07385">
    <property type="entry name" value="MPP_YkuE_C"/>
    <property type="match status" value="1"/>
</dbReference>
<sequence length="383" mass="41969">MFHIAFTFVFLYLLWRFVLPLPVGRGWRVFISILLLVVSKVHWINDALYGNMWSFEAPYSFALFVGWLFCACVLLFFFVLLGDGLLLLVWLIRGRQTRNCIAPWVAPVAMILAVVTSIIGVGNAVRVPDVKHIEVPIADLPASLDGFRVVQLTDTHISRLFPETWVNEVVARTNALSPDLILFTGDFIDGTVGDRIADVAPLANLRARFGVLGIPGNHEYYFDYTQWRERLAALGIQLIENSHVELPLGDAGLTIVGVTDAAASGYGFSGPDLDVALRGAHKTWPIVLMSHRPEGALDNAKAGVDLQLSGHTHGGMIAGLNHLGKFANQGYVSGLYDVGGMRLYVSNGTALWMGFPIRLGVPAEITEFTLRVAVATRRGVDGE</sequence>
<dbReference type="InterPro" id="IPR029052">
    <property type="entry name" value="Metallo-depent_PP-like"/>
</dbReference>
<dbReference type="EMBL" id="CADIJM010000014">
    <property type="protein sequence ID" value="CAB3730149.1"/>
    <property type="molecule type" value="Genomic_DNA"/>
</dbReference>
<dbReference type="Proteomes" id="UP000494214">
    <property type="component" value="Unassembled WGS sequence"/>
</dbReference>
<accession>A0A6S7AH88</accession>
<keyword evidence="4" id="KW-1185">Reference proteome</keyword>
<dbReference type="RefSeq" id="WP_175125311.1">
    <property type="nucleotide sequence ID" value="NZ_CADIJM010000014.1"/>
</dbReference>
<dbReference type="PANTHER" id="PTHR31302:SF0">
    <property type="entry name" value="TRANSMEMBRANE PROTEIN WITH METALLOPHOSPHOESTERASE DOMAIN"/>
    <property type="match status" value="1"/>
</dbReference>
<organism evidence="3 4">
    <name type="scientific">Achromobacter animicus</name>
    <dbReference type="NCBI Taxonomy" id="1389935"/>
    <lineage>
        <taxon>Bacteria</taxon>
        <taxon>Pseudomonadati</taxon>
        <taxon>Pseudomonadota</taxon>
        <taxon>Betaproteobacteria</taxon>
        <taxon>Burkholderiales</taxon>
        <taxon>Alcaligenaceae</taxon>
        <taxon>Achromobacter</taxon>
    </lineage>
</organism>
<gene>
    <name evidence="3" type="ORF">LMG26690_04708</name>
</gene>
<keyword evidence="1" id="KW-0472">Membrane</keyword>
<dbReference type="AlphaFoldDB" id="A0A6S7AH88"/>
<dbReference type="InterPro" id="IPR051158">
    <property type="entry name" value="Metallophosphoesterase_sf"/>
</dbReference>
<evidence type="ECO:0000256" key="1">
    <source>
        <dbReference type="SAM" id="Phobius"/>
    </source>
</evidence>
<reference evidence="3 4" key="1">
    <citation type="submission" date="2020-04" db="EMBL/GenBank/DDBJ databases">
        <authorList>
            <person name="De Canck E."/>
        </authorList>
    </citation>
    <scope>NUCLEOTIDE SEQUENCE [LARGE SCALE GENOMIC DNA]</scope>
    <source>
        <strain evidence="3 4">LMG 26690</strain>
    </source>
</reference>
<keyword evidence="1" id="KW-0812">Transmembrane</keyword>
<proteinExistence type="predicted"/>